<sequence length="97" mass="10942">VFSKDSVLDQTSIFVLVEAFVQRFRDLLEQLARWEEGQQGALLHFGARQGPEVVHCLLEIQSILHHCLQILHFVGTGILDVKTPPGTMITTVTFLAW</sequence>
<reference evidence="1" key="1">
    <citation type="submission" date="2022-08" db="EMBL/GenBank/DDBJ databases">
        <title>Genome sequencing of akame (Lates japonicus).</title>
        <authorList>
            <person name="Hashiguchi Y."/>
            <person name="Takahashi H."/>
        </authorList>
    </citation>
    <scope>NUCLEOTIDE SEQUENCE</scope>
    <source>
        <strain evidence="1">Kochi</strain>
    </source>
</reference>
<protein>
    <submittedName>
        <fullName evidence="1">Dynein axonemal heavy chain 2 isoform X1</fullName>
    </submittedName>
</protein>
<keyword evidence="2" id="KW-1185">Reference proteome</keyword>
<gene>
    <name evidence="1" type="ORF">AKAME5_000633200</name>
</gene>
<organism evidence="1 2">
    <name type="scientific">Lates japonicus</name>
    <name type="common">Japanese lates</name>
    <dbReference type="NCBI Taxonomy" id="270547"/>
    <lineage>
        <taxon>Eukaryota</taxon>
        <taxon>Metazoa</taxon>
        <taxon>Chordata</taxon>
        <taxon>Craniata</taxon>
        <taxon>Vertebrata</taxon>
        <taxon>Euteleostomi</taxon>
        <taxon>Actinopterygii</taxon>
        <taxon>Neopterygii</taxon>
        <taxon>Teleostei</taxon>
        <taxon>Neoteleostei</taxon>
        <taxon>Acanthomorphata</taxon>
        <taxon>Carangaria</taxon>
        <taxon>Carangaria incertae sedis</taxon>
        <taxon>Centropomidae</taxon>
        <taxon>Lates</taxon>
    </lineage>
</organism>
<dbReference type="Proteomes" id="UP001279410">
    <property type="component" value="Unassembled WGS sequence"/>
</dbReference>
<accession>A0AAD3MGT4</accession>
<evidence type="ECO:0000313" key="2">
    <source>
        <dbReference type="Proteomes" id="UP001279410"/>
    </source>
</evidence>
<dbReference type="AlphaFoldDB" id="A0AAD3MGT4"/>
<dbReference type="EMBL" id="BRZM01000018">
    <property type="protein sequence ID" value="GLD53604.1"/>
    <property type="molecule type" value="Genomic_DNA"/>
</dbReference>
<name>A0AAD3MGT4_LATJO</name>
<proteinExistence type="predicted"/>
<feature type="non-terminal residue" evidence="1">
    <location>
        <position position="1"/>
    </location>
</feature>
<comment type="caution">
    <text evidence="1">The sequence shown here is derived from an EMBL/GenBank/DDBJ whole genome shotgun (WGS) entry which is preliminary data.</text>
</comment>
<evidence type="ECO:0000313" key="1">
    <source>
        <dbReference type="EMBL" id="GLD53604.1"/>
    </source>
</evidence>